<proteinExistence type="predicted"/>
<keyword evidence="3" id="KW-1185">Reference proteome</keyword>
<feature type="region of interest" description="Disordered" evidence="1">
    <location>
        <begin position="1"/>
        <end position="51"/>
    </location>
</feature>
<evidence type="ECO:0000256" key="1">
    <source>
        <dbReference type="SAM" id="MobiDB-lite"/>
    </source>
</evidence>
<evidence type="ECO:0000313" key="2">
    <source>
        <dbReference type="EMBL" id="KAK1131415.1"/>
    </source>
</evidence>
<sequence>RKRKRKKRQDAAREQAETDTRRNQGLLGAGMERWMGNQKREREREAGKTIRTRSRVTLLTPPSRDFLANAAQRRYAISPDRAARGGLPSK</sequence>
<dbReference type="Proteomes" id="UP001177670">
    <property type="component" value="Unassembled WGS sequence"/>
</dbReference>
<feature type="compositionally biased region" description="Basic and acidic residues" evidence="1">
    <location>
        <begin position="9"/>
        <end position="22"/>
    </location>
</feature>
<gene>
    <name evidence="2" type="ORF">K0M31_017700</name>
</gene>
<name>A0AA40KSQ8_9HYME</name>
<evidence type="ECO:0000313" key="3">
    <source>
        <dbReference type="Proteomes" id="UP001177670"/>
    </source>
</evidence>
<reference evidence="2" key="1">
    <citation type="submission" date="2021-10" db="EMBL/GenBank/DDBJ databases">
        <title>Melipona bicolor Genome sequencing and assembly.</title>
        <authorList>
            <person name="Araujo N.S."/>
            <person name="Arias M.C."/>
        </authorList>
    </citation>
    <scope>NUCLEOTIDE SEQUENCE</scope>
    <source>
        <strain evidence="2">USP_2M_L1-L4_2017</strain>
        <tissue evidence="2">Whole body</tissue>
    </source>
</reference>
<organism evidence="2 3">
    <name type="scientific">Melipona bicolor</name>
    <dbReference type="NCBI Taxonomy" id="60889"/>
    <lineage>
        <taxon>Eukaryota</taxon>
        <taxon>Metazoa</taxon>
        <taxon>Ecdysozoa</taxon>
        <taxon>Arthropoda</taxon>
        <taxon>Hexapoda</taxon>
        <taxon>Insecta</taxon>
        <taxon>Pterygota</taxon>
        <taxon>Neoptera</taxon>
        <taxon>Endopterygota</taxon>
        <taxon>Hymenoptera</taxon>
        <taxon>Apocrita</taxon>
        <taxon>Aculeata</taxon>
        <taxon>Apoidea</taxon>
        <taxon>Anthophila</taxon>
        <taxon>Apidae</taxon>
        <taxon>Melipona</taxon>
    </lineage>
</organism>
<dbReference type="EMBL" id="JAHYIQ010000006">
    <property type="protein sequence ID" value="KAK1131415.1"/>
    <property type="molecule type" value="Genomic_DNA"/>
</dbReference>
<comment type="caution">
    <text evidence="2">The sequence shown here is derived from an EMBL/GenBank/DDBJ whole genome shotgun (WGS) entry which is preliminary data.</text>
</comment>
<feature type="compositionally biased region" description="Basic and acidic residues" evidence="1">
    <location>
        <begin position="38"/>
        <end position="48"/>
    </location>
</feature>
<accession>A0AA40KSQ8</accession>
<feature type="non-terminal residue" evidence="2">
    <location>
        <position position="1"/>
    </location>
</feature>
<protein>
    <submittedName>
        <fullName evidence="2">Uncharacterized protein</fullName>
    </submittedName>
</protein>
<dbReference type="AlphaFoldDB" id="A0AA40KSQ8"/>